<protein>
    <submittedName>
        <fullName evidence="1">Uncharacterized protein</fullName>
    </submittedName>
</protein>
<organism evidence="1 2">
    <name type="scientific">Eretmocerus hayati</name>
    <dbReference type="NCBI Taxonomy" id="131215"/>
    <lineage>
        <taxon>Eukaryota</taxon>
        <taxon>Metazoa</taxon>
        <taxon>Ecdysozoa</taxon>
        <taxon>Arthropoda</taxon>
        <taxon>Hexapoda</taxon>
        <taxon>Insecta</taxon>
        <taxon>Pterygota</taxon>
        <taxon>Neoptera</taxon>
        <taxon>Endopterygota</taxon>
        <taxon>Hymenoptera</taxon>
        <taxon>Apocrita</taxon>
        <taxon>Proctotrupomorpha</taxon>
        <taxon>Chalcidoidea</taxon>
        <taxon>Aphelinidae</taxon>
        <taxon>Aphelininae</taxon>
        <taxon>Eretmocerus</taxon>
    </lineage>
</organism>
<evidence type="ECO:0000313" key="2">
    <source>
        <dbReference type="Proteomes" id="UP001239111"/>
    </source>
</evidence>
<proteinExistence type="predicted"/>
<keyword evidence="2" id="KW-1185">Reference proteome</keyword>
<dbReference type="EMBL" id="CM056744">
    <property type="protein sequence ID" value="KAJ8665523.1"/>
    <property type="molecule type" value="Genomic_DNA"/>
</dbReference>
<evidence type="ECO:0000313" key="1">
    <source>
        <dbReference type="EMBL" id="KAJ8665523.1"/>
    </source>
</evidence>
<reference evidence="1" key="1">
    <citation type="submission" date="2023-04" db="EMBL/GenBank/DDBJ databases">
        <title>A chromosome-level genome assembly of the parasitoid wasp Eretmocerus hayati.</title>
        <authorList>
            <person name="Zhong Y."/>
            <person name="Liu S."/>
            <person name="Liu Y."/>
        </authorList>
    </citation>
    <scope>NUCLEOTIDE SEQUENCE</scope>
    <source>
        <strain evidence="1">ZJU_SS_LIU_2023</strain>
    </source>
</reference>
<accession>A0ACC2N473</accession>
<comment type="caution">
    <text evidence="1">The sequence shown here is derived from an EMBL/GenBank/DDBJ whole genome shotgun (WGS) entry which is preliminary data.</text>
</comment>
<name>A0ACC2N473_9HYME</name>
<dbReference type="Proteomes" id="UP001239111">
    <property type="component" value="Chromosome 4"/>
</dbReference>
<gene>
    <name evidence="1" type="ORF">QAD02_007185</name>
</gene>
<sequence>MDTVLRSRGQMKSKRLVLRLVYSVVRVSSHIKVMLSRTRSVLRAMGPEIGMWFNRKYLVSALVVIGINFSRSIKWLFRTPVYIGPGDRILRASINHKIWRFYSSKTTVNMGTEDRAHDQTLTASRY</sequence>